<evidence type="ECO:0000313" key="2">
    <source>
        <dbReference type="EMBL" id="CAG6394530.1"/>
    </source>
</evidence>
<keyword evidence="2" id="KW-0378">Hydrolase</keyword>
<evidence type="ECO:0000256" key="1">
    <source>
        <dbReference type="SAM" id="MobiDB-lite"/>
    </source>
</evidence>
<keyword evidence="3" id="KW-1185">Reference proteome</keyword>
<feature type="compositionally biased region" description="Basic residues" evidence="1">
    <location>
        <begin position="1"/>
        <end position="14"/>
    </location>
</feature>
<dbReference type="EC" id="3.1.11.5" evidence="2"/>
<reference evidence="2" key="1">
    <citation type="submission" date="2021-05" db="EMBL/GenBank/DDBJ databases">
        <authorList>
            <person name="Arsene-Ploetze F."/>
        </authorList>
    </citation>
    <scope>NUCLEOTIDE SEQUENCE</scope>
    <source>
        <strain evidence="2">DSM 42138</strain>
    </source>
</reference>
<accession>A0A9W4GTC8</accession>
<name>A0A9W4GTC8_9ACTN</name>
<comment type="caution">
    <text evidence="2">The sequence shown here is derived from an EMBL/GenBank/DDBJ whole genome shotgun (WGS) entry which is preliminary data.</text>
</comment>
<dbReference type="AlphaFoldDB" id="A0A9W4GTC8"/>
<dbReference type="EMBL" id="CAJSLV010000056">
    <property type="protein sequence ID" value="CAG6394530.1"/>
    <property type="molecule type" value="Genomic_DNA"/>
</dbReference>
<dbReference type="Proteomes" id="UP001152519">
    <property type="component" value="Unassembled WGS sequence"/>
</dbReference>
<sequence>MDGRRVRGRRRHRRGDLPTAVPRSGDDGGPGHLPGRRLRPSVSRTARATHRTGRTVASARPPVPHHPSPPHRTHSEGTRPHAAHRRPEQGLTVRTRGGHAP</sequence>
<gene>
    <name evidence="2" type="ORF">SCOCK_270111</name>
</gene>
<protein>
    <submittedName>
        <fullName evidence="2">Exodeoxyribonuclease V beta chain</fullName>
        <ecNumber evidence="2">3.1.11.5</ecNumber>
    </submittedName>
</protein>
<evidence type="ECO:0000313" key="3">
    <source>
        <dbReference type="Proteomes" id="UP001152519"/>
    </source>
</evidence>
<feature type="region of interest" description="Disordered" evidence="1">
    <location>
        <begin position="1"/>
        <end position="101"/>
    </location>
</feature>
<proteinExistence type="predicted"/>
<organism evidence="2 3">
    <name type="scientific">Actinacidiphila cocklensis</name>
    <dbReference type="NCBI Taxonomy" id="887465"/>
    <lineage>
        <taxon>Bacteria</taxon>
        <taxon>Bacillati</taxon>
        <taxon>Actinomycetota</taxon>
        <taxon>Actinomycetes</taxon>
        <taxon>Kitasatosporales</taxon>
        <taxon>Streptomycetaceae</taxon>
        <taxon>Actinacidiphila</taxon>
    </lineage>
</organism>
<dbReference type="GO" id="GO:0008854">
    <property type="term" value="F:exodeoxyribonuclease V activity"/>
    <property type="evidence" value="ECO:0007669"/>
    <property type="project" value="UniProtKB-EC"/>
</dbReference>